<sequence>MADFSPLGGLPQELGNGVPTWPWFRVFSRQCQSQSTGDACISEQMPSLVQRKKQSCAVNTSGSKIFAGLGEHSAHAKPPEKVQHLPLCDSCPKPARGNRGAALSPACAQQHLTFLHPCAFWGRLHTQ</sequence>
<dbReference type="Proteomes" id="UP000827872">
    <property type="component" value="Linkage Group LG16"/>
</dbReference>
<gene>
    <name evidence="1" type="ORF">K3G42_012018</name>
</gene>
<dbReference type="EMBL" id="CM037629">
    <property type="protein sequence ID" value="KAH7990841.1"/>
    <property type="molecule type" value="Genomic_DNA"/>
</dbReference>
<evidence type="ECO:0000313" key="1">
    <source>
        <dbReference type="EMBL" id="KAH7990841.1"/>
    </source>
</evidence>
<evidence type="ECO:0000313" key="2">
    <source>
        <dbReference type="Proteomes" id="UP000827872"/>
    </source>
</evidence>
<reference evidence="1" key="1">
    <citation type="submission" date="2021-08" db="EMBL/GenBank/DDBJ databases">
        <title>The first chromosome-level gecko genome reveals the dynamic sex chromosomes of Neotropical dwarf geckos (Sphaerodactylidae: Sphaerodactylus).</title>
        <authorList>
            <person name="Pinto B.J."/>
            <person name="Keating S.E."/>
            <person name="Gamble T."/>
        </authorList>
    </citation>
    <scope>NUCLEOTIDE SEQUENCE</scope>
    <source>
        <strain evidence="1">TG3544</strain>
    </source>
</reference>
<comment type="caution">
    <text evidence="1">The sequence shown here is derived from an EMBL/GenBank/DDBJ whole genome shotgun (WGS) entry which is preliminary data.</text>
</comment>
<keyword evidence="2" id="KW-1185">Reference proteome</keyword>
<name>A0ACB8EFF5_9SAUR</name>
<organism evidence="1 2">
    <name type="scientific">Sphaerodactylus townsendi</name>
    <dbReference type="NCBI Taxonomy" id="933632"/>
    <lineage>
        <taxon>Eukaryota</taxon>
        <taxon>Metazoa</taxon>
        <taxon>Chordata</taxon>
        <taxon>Craniata</taxon>
        <taxon>Vertebrata</taxon>
        <taxon>Euteleostomi</taxon>
        <taxon>Lepidosauria</taxon>
        <taxon>Squamata</taxon>
        <taxon>Bifurcata</taxon>
        <taxon>Gekkota</taxon>
        <taxon>Sphaerodactylidae</taxon>
        <taxon>Sphaerodactylus</taxon>
    </lineage>
</organism>
<protein>
    <submittedName>
        <fullName evidence="1">Uncharacterized protein</fullName>
    </submittedName>
</protein>
<accession>A0ACB8EFF5</accession>
<proteinExistence type="predicted"/>